<feature type="domain" description="Alanine racemase C-terminal" evidence="4">
    <location>
        <begin position="100"/>
        <end position="229"/>
    </location>
</feature>
<dbReference type="Proteomes" id="UP001553715">
    <property type="component" value="Unassembled WGS sequence"/>
</dbReference>
<sequence>MTQTGSLPRALVSAGALREGAREAVALGGELADLRGDALGHGVLEVAAVVRDAGVQAVLVDDAHVADLVHALGVRAVTTGEANIDSGLLYGLPGARTVPAMRLVGRIVSTKPLRAGEAVSYGYRHRAAVDTTVALVTGGYAQGIVRALGSSAHVEVDGVLRPIVGRVAMDVCVVDLEDAAAGDVVGADVVYFGGTGVVRDALTEWADITGLGITELITVAGSKAVREWTP</sequence>
<comment type="cofactor">
    <cofactor evidence="1">
        <name>pyridoxal 5'-phosphate</name>
        <dbReference type="ChEBI" id="CHEBI:597326"/>
    </cofactor>
</comment>
<evidence type="ECO:0000313" key="6">
    <source>
        <dbReference type="Proteomes" id="UP001553715"/>
    </source>
</evidence>
<dbReference type="Pfam" id="PF00842">
    <property type="entry name" value="Ala_racemase_C"/>
    <property type="match status" value="1"/>
</dbReference>
<keyword evidence="6" id="KW-1185">Reference proteome</keyword>
<dbReference type="EMBL" id="JBFBMH010000006">
    <property type="protein sequence ID" value="MEW1974700.1"/>
    <property type="molecule type" value="Genomic_DNA"/>
</dbReference>
<organism evidence="5 6">
    <name type="scientific">Microbacterium profundi</name>
    <dbReference type="NCBI Taxonomy" id="450380"/>
    <lineage>
        <taxon>Bacteria</taxon>
        <taxon>Bacillati</taxon>
        <taxon>Actinomycetota</taxon>
        <taxon>Actinomycetes</taxon>
        <taxon>Micrococcales</taxon>
        <taxon>Microbacteriaceae</taxon>
        <taxon>Microbacterium</taxon>
    </lineage>
</organism>
<gene>
    <name evidence="5" type="ORF">AB0301_06420</name>
</gene>
<dbReference type="SMART" id="SM01005">
    <property type="entry name" value="Ala_racemase_C"/>
    <property type="match status" value="1"/>
</dbReference>
<reference evidence="5 6" key="1">
    <citation type="submission" date="2024-06" db="EMBL/GenBank/DDBJ databases">
        <title>The Natural Products Discovery Center: Release of the First 8490 Sequenced Strains for Exploring Actinobacteria Biosynthetic Diversity.</title>
        <authorList>
            <person name="Kalkreuter E."/>
            <person name="Kautsar S.A."/>
            <person name="Yang D."/>
            <person name="Bader C.D."/>
            <person name="Teijaro C.N."/>
            <person name="Fluegel L."/>
            <person name="Davis C.M."/>
            <person name="Simpson J.R."/>
            <person name="Lauterbach L."/>
            <person name="Steele A.D."/>
            <person name="Gui C."/>
            <person name="Meng S."/>
            <person name="Li G."/>
            <person name="Viehrig K."/>
            <person name="Ye F."/>
            <person name="Su P."/>
            <person name="Kiefer A.F."/>
            <person name="Nichols A."/>
            <person name="Cepeda A.J."/>
            <person name="Yan W."/>
            <person name="Fan B."/>
            <person name="Jiang Y."/>
            <person name="Adhikari A."/>
            <person name="Zheng C.-J."/>
            <person name="Schuster L."/>
            <person name="Cowan T.M."/>
            <person name="Smanski M.J."/>
            <person name="Chevrette M.G."/>
            <person name="De Carvalho L.P.S."/>
            <person name="Shen B."/>
        </authorList>
    </citation>
    <scope>NUCLEOTIDE SEQUENCE [LARGE SCALE GENOMIC DNA]</scope>
    <source>
        <strain evidence="5 6">NPDC077434</strain>
    </source>
</reference>
<evidence type="ECO:0000256" key="3">
    <source>
        <dbReference type="ARBA" id="ARBA00023235"/>
    </source>
</evidence>
<comment type="caution">
    <text evidence="5">The sequence shown here is derived from an EMBL/GenBank/DDBJ whole genome shotgun (WGS) entry which is preliminary data.</text>
</comment>
<dbReference type="SUPFAM" id="SSF50621">
    <property type="entry name" value="Alanine racemase C-terminal domain-like"/>
    <property type="match status" value="1"/>
</dbReference>
<evidence type="ECO:0000256" key="1">
    <source>
        <dbReference type="ARBA" id="ARBA00001933"/>
    </source>
</evidence>
<keyword evidence="2" id="KW-0663">Pyridoxal phosphate</keyword>
<dbReference type="InterPro" id="IPR009006">
    <property type="entry name" value="Ala_racemase/Decarboxylase_C"/>
</dbReference>
<dbReference type="PANTHER" id="PTHR30511:SF0">
    <property type="entry name" value="ALANINE RACEMASE, CATABOLIC-RELATED"/>
    <property type="match status" value="1"/>
</dbReference>
<evidence type="ECO:0000256" key="2">
    <source>
        <dbReference type="ARBA" id="ARBA00022898"/>
    </source>
</evidence>
<proteinExistence type="predicted"/>
<evidence type="ECO:0000313" key="5">
    <source>
        <dbReference type="EMBL" id="MEW1974700.1"/>
    </source>
</evidence>
<dbReference type="Gene3D" id="2.40.37.10">
    <property type="entry name" value="Lyase, Ornithine Decarboxylase, Chain A, domain 1"/>
    <property type="match status" value="1"/>
</dbReference>
<keyword evidence="3" id="KW-0413">Isomerase</keyword>
<dbReference type="InterPro" id="IPR011079">
    <property type="entry name" value="Ala_racemase_C"/>
</dbReference>
<evidence type="ECO:0000259" key="4">
    <source>
        <dbReference type="SMART" id="SM01005"/>
    </source>
</evidence>
<accession>A0ABV3LFL2</accession>
<name>A0ABV3LFL2_9MICO</name>
<dbReference type="RefSeq" id="WP_234000267.1">
    <property type="nucleotide sequence ID" value="NZ_JAJVKR010000001.1"/>
</dbReference>
<dbReference type="PANTHER" id="PTHR30511">
    <property type="entry name" value="ALANINE RACEMASE"/>
    <property type="match status" value="1"/>
</dbReference>
<protein>
    <submittedName>
        <fullName evidence="5">Alanine racemase C-terminal domain-containing protein</fullName>
    </submittedName>
</protein>
<dbReference type="InterPro" id="IPR000821">
    <property type="entry name" value="Ala_racemase"/>
</dbReference>